<organism evidence="1 2">
    <name type="scientific">Phytophthora aleatoria</name>
    <dbReference type="NCBI Taxonomy" id="2496075"/>
    <lineage>
        <taxon>Eukaryota</taxon>
        <taxon>Sar</taxon>
        <taxon>Stramenopiles</taxon>
        <taxon>Oomycota</taxon>
        <taxon>Peronosporomycetes</taxon>
        <taxon>Peronosporales</taxon>
        <taxon>Peronosporaceae</taxon>
        <taxon>Phytophthora</taxon>
    </lineage>
</organism>
<keyword evidence="2" id="KW-1185">Reference proteome</keyword>
<proteinExistence type="predicted"/>
<accession>A0A8J5MDW3</accession>
<comment type="caution">
    <text evidence="1">The sequence shown here is derived from an EMBL/GenBank/DDBJ whole genome shotgun (WGS) entry which is preliminary data.</text>
</comment>
<sequence>DKRHLQQETNRTQLVQDIADAVGALIEAVTCINLATNHDTRGVPPTPSVDIVHCEDRAFRDPLVPHMKLALA</sequence>
<dbReference type="AlphaFoldDB" id="A0A8J5MDW3"/>
<reference evidence="1" key="1">
    <citation type="submission" date="2021-01" db="EMBL/GenBank/DDBJ databases">
        <title>Phytophthora aleatoria, a newly-described species from Pinus radiata is distinct from Phytophthora cactorum isolates based on comparative genomics.</title>
        <authorList>
            <person name="Mcdougal R."/>
            <person name="Panda P."/>
            <person name="Williams N."/>
            <person name="Studholme D.J."/>
        </authorList>
    </citation>
    <scope>NUCLEOTIDE SEQUENCE</scope>
    <source>
        <strain evidence="1">NZFS 4037</strain>
    </source>
</reference>
<feature type="non-terminal residue" evidence="1">
    <location>
        <position position="1"/>
    </location>
</feature>
<dbReference type="Proteomes" id="UP000709295">
    <property type="component" value="Unassembled WGS sequence"/>
</dbReference>
<name>A0A8J5MDW3_9STRA</name>
<evidence type="ECO:0000313" key="1">
    <source>
        <dbReference type="EMBL" id="KAG6949546.1"/>
    </source>
</evidence>
<protein>
    <submittedName>
        <fullName evidence="1">Uncharacterized protein</fullName>
    </submittedName>
</protein>
<dbReference type="EMBL" id="JAENGY010001408">
    <property type="protein sequence ID" value="KAG6949546.1"/>
    <property type="molecule type" value="Genomic_DNA"/>
</dbReference>
<evidence type="ECO:0000313" key="2">
    <source>
        <dbReference type="Proteomes" id="UP000709295"/>
    </source>
</evidence>
<gene>
    <name evidence="1" type="ORF">JG688_00014572</name>
</gene>